<feature type="binding site" evidence="5">
    <location>
        <position position="770"/>
    </location>
    <ligand>
        <name>Mg(2+)</name>
        <dbReference type="ChEBI" id="CHEBI:18420"/>
    </ligand>
</feature>
<feature type="region of interest" description="Disordered" evidence="6">
    <location>
        <begin position="1"/>
        <end position="73"/>
    </location>
</feature>
<dbReference type="Gene3D" id="2.40.50.700">
    <property type="match status" value="1"/>
</dbReference>
<dbReference type="Pfam" id="PF00773">
    <property type="entry name" value="RNB"/>
    <property type="match status" value="1"/>
</dbReference>
<dbReference type="InParanoid" id="A0A066VAG6"/>
<dbReference type="InterPro" id="IPR041093">
    <property type="entry name" value="Dis3l2-like_C"/>
</dbReference>
<reference evidence="8 9" key="1">
    <citation type="submission" date="2014-05" db="EMBL/GenBank/DDBJ databases">
        <title>Draft genome sequence of a rare smut relative, Tilletiaria anomala UBC 951.</title>
        <authorList>
            <consortium name="DOE Joint Genome Institute"/>
            <person name="Toome M."/>
            <person name="Kuo A."/>
            <person name="Henrissat B."/>
            <person name="Lipzen A."/>
            <person name="Tritt A."/>
            <person name="Yoshinaga Y."/>
            <person name="Zane M."/>
            <person name="Barry K."/>
            <person name="Grigoriev I.V."/>
            <person name="Spatafora J.W."/>
            <person name="Aimea M.C."/>
        </authorList>
    </citation>
    <scope>NUCLEOTIDE SEQUENCE [LARGE SCALE GENOMIC DNA]</scope>
    <source>
        <strain evidence="8 9">UBC 951</strain>
    </source>
</reference>
<feature type="binding site" evidence="5">
    <location>
        <position position="761"/>
    </location>
    <ligand>
        <name>Mg(2+)</name>
        <dbReference type="ChEBI" id="CHEBI:18420"/>
    </ligand>
</feature>
<dbReference type="GO" id="GO:0000956">
    <property type="term" value="P:nuclear-transcribed mRNA catabolic process"/>
    <property type="evidence" value="ECO:0007669"/>
    <property type="project" value="UniProtKB-UniRule"/>
</dbReference>
<dbReference type="Gene3D" id="2.40.50.690">
    <property type="match status" value="1"/>
</dbReference>
<feature type="region of interest" description="Disordered" evidence="6">
    <location>
        <begin position="535"/>
        <end position="562"/>
    </location>
</feature>
<feature type="compositionally biased region" description="Basic and acidic residues" evidence="6">
    <location>
        <begin position="535"/>
        <end position="559"/>
    </location>
</feature>
<proteinExistence type="inferred from homology"/>
<dbReference type="InterPro" id="IPR022966">
    <property type="entry name" value="RNase_II/R_CS"/>
</dbReference>
<comment type="cofactor">
    <cofactor evidence="5">
        <name>Mg(2+)</name>
        <dbReference type="ChEBI" id="CHEBI:18420"/>
    </cofactor>
    <cofactor evidence="5">
        <name>Mn(2+)</name>
        <dbReference type="ChEBI" id="CHEBI:29035"/>
    </cofactor>
</comment>
<dbReference type="GO" id="GO:1990074">
    <property type="term" value="P:polyuridylation-dependent mRNA catabolic process"/>
    <property type="evidence" value="ECO:0007669"/>
    <property type="project" value="UniProtKB-UniRule"/>
</dbReference>
<dbReference type="OMA" id="QIQATHQ"/>
<feature type="site" description="Important for catalytic activity" evidence="5">
    <location>
        <position position="769"/>
    </location>
</feature>
<feature type="compositionally biased region" description="Low complexity" evidence="6">
    <location>
        <begin position="295"/>
        <end position="309"/>
    </location>
</feature>
<dbReference type="PANTHER" id="PTHR23355:SF9">
    <property type="entry name" value="DIS3-LIKE EXONUCLEASE 2"/>
    <property type="match status" value="1"/>
</dbReference>
<comment type="similarity">
    <text evidence="5">Belongs to the RNR ribonuclease family. DIS3L2 subfamily.</text>
</comment>
<dbReference type="Gene3D" id="2.40.50.140">
    <property type="entry name" value="Nucleic acid-binding proteins"/>
    <property type="match status" value="1"/>
</dbReference>
<dbReference type="OrthoDB" id="372421at2759"/>
<dbReference type="FunFam" id="2.40.50.700:FF:000002">
    <property type="entry name" value="Cell wall biogenesis protein"/>
    <property type="match status" value="1"/>
</dbReference>
<comment type="caution">
    <text evidence="8">The sequence shown here is derived from an EMBL/GenBank/DDBJ whole genome shotgun (WGS) entry which is preliminary data.</text>
</comment>
<evidence type="ECO:0000256" key="6">
    <source>
        <dbReference type="SAM" id="MobiDB-lite"/>
    </source>
</evidence>
<name>A0A066VAG6_TILAU</name>
<keyword evidence="5" id="KW-0540">Nuclease</keyword>
<dbReference type="Proteomes" id="UP000027361">
    <property type="component" value="Unassembled WGS sequence"/>
</dbReference>
<dbReference type="SUPFAM" id="SSF50249">
    <property type="entry name" value="Nucleic acid-binding proteins"/>
    <property type="match status" value="3"/>
</dbReference>
<evidence type="ECO:0000259" key="7">
    <source>
        <dbReference type="SMART" id="SM00955"/>
    </source>
</evidence>
<comment type="subcellular location">
    <subcellularLocation>
        <location evidence="5">Cytoplasm</location>
    </subcellularLocation>
    <subcellularLocation>
        <location evidence="5">Cytoplasm</location>
        <location evidence="5">P-body</location>
    </subcellularLocation>
</comment>
<dbReference type="InterPro" id="IPR028591">
    <property type="entry name" value="DIS3L2"/>
</dbReference>
<evidence type="ECO:0000313" key="8">
    <source>
        <dbReference type="EMBL" id="KDN38446.1"/>
    </source>
</evidence>
<evidence type="ECO:0000256" key="3">
    <source>
        <dbReference type="ARBA" id="ARBA00022842"/>
    </source>
</evidence>
<dbReference type="EC" id="3.1.13.-" evidence="5"/>
<keyword evidence="4 5" id="KW-0694">RNA-binding</keyword>
<feature type="domain" description="RNB" evidence="7">
    <location>
        <begin position="749"/>
        <end position="1086"/>
    </location>
</feature>
<dbReference type="GO" id="GO:0000932">
    <property type="term" value="C:P-body"/>
    <property type="evidence" value="ECO:0007669"/>
    <property type="project" value="UniProtKB-SubCell"/>
</dbReference>
<feature type="region of interest" description="Disordered" evidence="6">
    <location>
        <begin position="253"/>
        <end position="321"/>
    </location>
</feature>
<keyword evidence="2 5" id="KW-0479">Metal-binding</keyword>
<keyword evidence="5" id="KW-0464">Manganese</keyword>
<keyword evidence="1 5" id="KW-0963">Cytoplasm</keyword>
<dbReference type="Pfam" id="PF17877">
    <property type="entry name" value="Dis3l2_C_term"/>
    <property type="match status" value="1"/>
</dbReference>
<protein>
    <recommendedName>
        <fullName evidence="5">DIS3-like exonuclease 2</fullName>
        <ecNumber evidence="5">3.1.13.-</ecNumber>
    </recommendedName>
</protein>
<keyword evidence="5" id="KW-0269">Exonuclease</keyword>
<evidence type="ECO:0000313" key="9">
    <source>
        <dbReference type="Proteomes" id="UP000027361"/>
    </source>
</evidence>
<dbReference type="RefSeq" id="XP_013240713.1">
    <property type="nucleotide sequence ID" value="XM_013385259.1"/>
</dbReference>
<accession>A0A066VAG6</accession>
<evidence type="ECO:0000256" key="1">
    <source>
        <dbReference type="ARBA" id="ARBA00022490"/>
    </source>
</evidence>
<dbReference type="GeneID" id="25266900"/>
<keyword evidence="5" id="KW-0378">Hydrolase</keyword>
<dbReference type="SMART" id="SM00955">
    <property type="entry name" value="RNB"/>
    <property type="match status" value="1"/>
</dbReference>
<dbReference type="GO" id="GO:0000175">
    <property type="term" value="F:3'-5'-RNA exonuclease activity"/>
    <property type="evidence" value="ECO:0007669"/>
    <property type="project" value="UniProtKB-UniRule"/>
</dbReference>
<dbReference type="PANTHER" id="PTHR23355">
    <property type="entry name" value="RIBONUCLEASE"/>
    <property type="match status" value="1"/>
</dbReference>
<feature type="region of interest" description="Disordered" evidence="6">
    <location>
        <begin position="367"/>
        <end position="390"/>
    </location>
</feature>
<comment type="function">
    <text evidence="5">3'-5'-exoribonuclease that specifically recognizes RNAs polyuridylated at their 3' end and mediates their degradation. Component of an exosome-independent RNA degradation pathway that mediates degradation of cytoplasmic mRNAs that have been deadenylated and subsequently uridylated at their 3'.</text>
</comment>
<dbReference type="InterPro" id="IPR041505">
    <property type="entry name" value="Dis3_CSD2"/>
</dbReference>
<feature type="compositionally biased region" description="Low complexity" evidence="6">
    <location>
        <begin position="17"/>
        <end position="26"/>
    </location>
</feature>
<dbReference type="EMBL" id="JMSN01000118">
    <property type="protein sequence ID" value="KDN38446.1"/>
    <property type="molecule type" value="Genomic_DNA"/>
</dbReference>
<dbReference type="Pfam" id="PF17849">
    <property type="entry name" value="OB_Dis3"/>
    <property type="match status" value="1"/>
</dbReference>
<dbReference type="InterPro" id="IPR050180">
    <property type="entry name" value="RNR_Ribonuclease"/>
</dbReference>
<keyword evidence="9" id="KW-1185">Reference proteome</keyword>
<dbReference type="InterPro" id="IPR001900">
    <property type="entry name" value="RNase_II/R"/>
</dbReference>
<evidence type="ECO:0000256" key="5">
    <source>
        <dbReference type="HAMAP-Rule" id="MF_03045"/>
    </source>
</evidence>
<sequence>MAGNPADLANIREEGQDAVGAAQQQQRSSNGAPPRGTRRGFTGTAAFQSAMARKQGEAAQQQPTAVQRHGHTRRISLQRGAGASAVSEAGMNSFDHEDAFSTDDGASIASFNTDAAFDPTRRLRQEDTQGAHHANRQQHHLRIGSEFPAAQGGRQQQSAGAHGRTVSLGQHQLNMSFGAYVTPQQAVLQQQIDLSVQLLQLRQKQLQQQQQQQQQQMMQNAVMPQPTFGGRAGNIHRRVQSYAPQAMQGASSYHMGGMQMPSEQGFAQPGGFAFNHQPPANGHGRRHSVNVTNRQQQQQQNPPQQDQHPISSSHPTDEVLGAPFSMAPFAQASLQLQTLSPEYLMAGGGLLNVGTLGVAGMNDLADGFTGNSGPPRRGTHGRTNSTTMRINGVPGQNVVDLAQAQAQLASLHQSRAQISGAPGGHNRITSFGGGFDPALIGLGNSGSPAGALQRKALFGSYLPQSSLPPLLAAGKLVVGVLRVNKRNRSDAYVSTEVLDSDIFISGSKDRNRALEGDVVAVELLDPNEVWSIKREKEDKKKRKEEQGNVTRRPDTKTQDDVEVEGAQLRLVEDEEDNEQSPPALAGHVVAIVERAPGQLFSGILGLLRPSSAATKEKQQAERAARGQIDTSFAQPSQRPRIVWFRPTDKRVPLIAIPADQAPADFWSEGGQDAYSSRLFVACIKRWPITSLHPFGALVEEVGAIGNVEAETQALLKDSLSTATEEFSEAGLKCLPPLPWSVPAREFETRRDFRDVRVFSIDPPTAKDLDDALSVKQLEDSLIEVGVHIADVSYFVKIGSALDRDARKRGTSVYLVQRAVPMLPPTLCEELCSLVPNVERLAFSAVFKMTQEGHVVDSWYGRTVIKSCAKLAYSDAQAVIEGGKISEEKVAKDLVPAVTEDIKVLHGLAAQMRKRRFDRGALHMENVKLAFTLDENGLPSDAYAYKTYQAHQLVEEFMLLANMSVGSRIAAGLPETALLRRHEKPMLRRLDGFVEIAKKLGYDMDITSSGALYRSMEKVKEPNHRQALETLASRAMPRAKYFCTGMVDIAKYEHYALNVPLYTHFTSPIRRYADLMVHRQLEMVLQTSDKFPVDKESMAKIAQQCNVKRNAAKLAQEQSQHLFLCLLIHDLTMRYGPVVRNATVIGVLDSAFDVLIQEFGVEKRVHVDQMPVEHHSHDEASNTLTLYWRKGVDVLTWLAENSGDAHMQRLKEVTIQHTMMEMTSQSHTDEEALFDDDHQTNPSAAYAAMLSGEDAKGSEQRMKSFTKAPVNFNNAKTSSDGHCLQEIQEIDELPVILTADLTRSPPVIRVCAVNPFAN</sequence>
<dbReference type="PROSITE" id="PS01175">
    <property type="entry name" value="RIBONUCLEASE_II"/>
    <property type="match status" value="1"/>
</dbReference>
<evidence type="ECO:0000256" key="2">
    <source>
        <dbReference type="ARBA" id="ARBA00022723"/>
    </source>
</evidence>
<dbReference type="FunCoup" id="A0A066VAG6">
    <property type="interactions" value="393"/>
</dbReference>
<dbReference type="GO" id="GO:0046872">
    <property type="term" value="F:metal ion binding"/>
    <property type="evidence" value="ECO:0007669"/>
    <property type="project" value="UniProtKB-KW"/>
</dbReference>
<dbReference type="STRING" id="1037660.A0A066VAG6"/>
<dbReference type="HAMAP" id="MF_03045">
    <property type="entry name" value="DIS3L2"/>
    <property type="match status" value="1"/>
</dbReference>
<dbReference type="GO" id="GO:0003723">
    <property type="term" value="F:RNA binding"/>
    <property type="evidence" value="ECO:0007669"/>
    <property type="project" value="UniProtKB-KW"/>
</dbReference>
<organism evidence="8 9">
    <name type="scientific">Tilletiaria anomala (strain ATCC 24038 / CBS 436.72 / UBC 951)</name>
    <dbReference type="NCBI Taxonomy" id="1037660"/>
    <lineage>
        <taxon>Eukaryota</taxon>
        <taxon>Fungi</taxon>
        <taxon>Dikarya</taxon>
        <taxon>Basidiomycota</taxon>
        <taxon>Ustilaginomycotina</taxon>
        <taxon>Exobasidiomycetes</taxon>
        <taxon>Georgefischeriales</taxon>
        <taxon>Tilletiariaceae</taxon>
        <taxon>Tilletiaria</taxon>
    </lineage>
</organism>
<evidence type="ECO:0000256" key="4">
    <source>
        <dbReference type="ARBA" id="ARBA00022884"/>
    </source>
</evidence>
<dbReference type="InterPro" id="IPR012340">
    <property type="entry name" value="NA-bd_OB-fold"/>
</dbReference>
<dbReference type="HOGENOM" id="CLU_002333_0_1_1"/>
<keyword evidence="3 5" id="KW-0460">Magnesium</keyword>
<gene>
    <name evidence="8" type="ORF">K437DRAFT_279501</name>
</gene>